<proteinExistence type="predicted"/>
<dbReference type="PANTHER" id="PTHR31251">
    <property type="entry name" value="SQUAMOSA PROMOTER-BINDING-LIKE PROTEIN 4"/>
    <property type="match status" value="1"/>
</dbReference>
<dbReference type="SUPFAM" id="SSF103612">
    <property type="entry name" value="SBT domain"/>
    <property type="match status" value="1"/>
</dbReference>
<protein>
    <recommendedName>
        <fullName evidence="5">SBP-type domain-containing protein</fullName>
    </recommendedName>
</protein>
<feature type="domain" description="SBP-type" evidence="5">
    <location>
        <begin position="133"/>
        <end position="210"/>
    </location>
</feature>
<keyword evidence="2" id="KW-0863">Zinc-finger</keyword>
<evidence type="ECO:0000313" key="6">
    <source>
        <dbReference type="EMBL" id="KAK9802705.1"/>
    </source>
</evidence>
<keyword evidence="3" id="KW-0862">Zinc</keyword>
<keyword evidence="7" id="KW-1185">Reference proteome</keyword>
<evidence type="ECO:0000256" key="2">
    <source>
        <dbReference type="ARBA" id="ARBA00022771"/>
    </source>
</evidence>
<comment type="caution">
    <text evidence="6">The sequence shown here is derived from an EMBL/GenBank/DDBJ whole genome shotgun (WGS) entry which is preliminary data.</text>
</comment>
<evidence type="ECO:0000256" key="4">
    <source>
        <dbReference type="SAM" id="MobiDB-lite"/>
    </source>
</evidence>
<reference evidence="6 7" key="1">
    <citation type="journal article" date="2024" name="Nat. Commun.">
        <title>Phylogenomics reveals the evolutionary origins of lichenization in chlorophyte algae.</title>
        <authorList>
            <person name="Puginier C."/>
            <person name="Libourel C."/>
            <person name="Otte J."/>
            <person name="Skaloud P."/>
            <person name="Haon M."/>
            <person name="Grisel S."/>
            <person name="Petersen M."/>
            <person name="Berrin J.G."/>
            <person name="Delaux P.M."/>
            <person name="Dal Grande F."/>
            <person name="Keller J."/>
        </authorList>
    </citation>
    <scope>NUCLEOTIDE SEQUENCE [LARGE SCALE GENOMIC DNA]</scope>
    <source>
        <strain evidence="6 7">SAG 2036</strain>
    </source>
</reference>
<accession>A0AAW1NXD3</accession>
<dbReference type="GO" id="GO:0008270">
    <property type="term" value="F:zinc ion binding"/>
    <property type="evidence" value="ECO:0007669"/>
    <property type="project" value="UniProtKB-KW"/>
</dbReference>
<dbReference type="InterPro" id="IPR044817">
    <property type="entry name" value="SBP-like"/>
</dbReference>
<feature type="region of interest" description="Disordered" evidence="4">
    <location>
        <begin position="97"/>
        <end position="129"/>
    </location>
</feature>
<dbReference type="AlphaFoldDB" id="A0AAW1NXD3"/>
<dbReference type="GO" id="GO:0005634">
    <property type="term" value="C:nucleus"/>
    <property type="evidence" value="ECO:0007669"/>
    <property type="project" value="InterPro"/>
</dbReference>
<feature type="compositionally biased region" description="Basic and acidic residues" evidence="4">
    <location>
        <begin position="112"/>
        <end position="122"/>
    </location>
</feature>
<evidence type="ECO:0000256" key="1">
    <source>
        <dbReference type="ARBA" id="ARBA00022723"/>
    </source>
</evidence>
<keyword evidence="1" id="KW-0479">Metal-binding</keyword>
<dbReference type="Pfam" id="PF03110">
    <property type="entry name" value="SBP"/>
    <property type="match status" value="1"/>
</dbReference>
<name>A0AAW1NXD3_9CHLO</name>
<evidence type="ECO:0000313" key="7">
    <source>
        <dbReference type="Proteomes" id="UP001465755"/>
    </source>
</evidence>
<dbReference type="GO" id="GO:0003677">
    <property type="term" value="F:DNA binding"/>
    <property type="evidence" value="ECO:0007669"/>
    <property type="project" value="InterPro"/>
</dbReference>
<dbReference type="PROSITE" id="PS51141">
    <property type="entry name" value="ZF_SBP"/>
    <property type="match status" value="1"/>
</dbReference>
<dbReference type="InterPro" id="IPR004333">
    <property type="entry name" value="SBP_dom"/>
</dbReference>
<organism evidence="6 7">
    <name type="scientific">Symbiochloris irregularis</name>
    <dbReference type="NCBI Taxonomy" id="706552"/>
    <lineage>
        <taxon>Eukaryota</taxon>
        <taxon>Viridiplantae</taxon>
        <taxon>Chlorophyta</taxon>
        <taxon>core chlorophytes</taxon>
        <taxon>Trebouxiophyceae</taxon>
        <taxon>Trebouxiales</taxon>
        <taxon>Trebouxiaceae</taxon>
        <taxon>Symbiochloris</taxon>
    </lineage>
</organism>
<dbReference type="InterPro" id="IPR036893">
    <property type="entry name" value="SBP_sf"/>
</dbReference>
<evidence type="ECO:0000256" key="3">
    <source>
        <dbReference type="ARBA" id="ARBA00022833"/>
    </source>
</evidence>
<dbReference type="PANTHER" id="PTHR31251:SF169">
    <property type="entry name" value="SQUAMOSA PROMOTER-BINDING-LIKE PROTEIN 8"/>
    <property type="match status" value="1"/>
</dbReference>
<dbReference type="Proteomes" id="UP001465755">
    <property type="component" value="Unassembled WGS sequence"/>
</dbReference>
<gene>
    <name evidence="6" type="ORF">WJX73_009233</name>
</gene>
<feature type="region of interest" description="Disordered" evidence="4">
    <location>
        <begin position="200"/>
        <end position="229"/>
    </location>
</feature>
<sequence>MAAQGALGSLEDLVLAGDHSSWNIEDWKWDPLTFTAAPPLNAEAATYSGCNGAKRLRLPSSGAQTVACHTDNLCRLHSEDLECELISVTQLLEQPGFDGVEQSSSSGMTGGADRDELAEDHGSLQQAGGRRSSTLCQVEGCGRLLTSLSIYHQRCHICEVHIKMPAFQREGRLQRFCQRCGRCHEIGRFDGKRRSCREQLEKHNARRRRRAHNGADPPAQQQSPADTPVPSACQAPAFLYTAMPAPSQVSSFDFALQLMGQQGAAAVAPTSHTQAASAPAAAPPSEPYQPVTFVSRLSVKLFNCTPRELPVELREQLTTWLHSTPAGAEGYIRAGCVLLTVDLLMHEELIARGPMQQLVTHLSKQQHPLHLAVEVEPGPPCCQSGRAHQGSMQTVRVQLPDSMPQGLAWLEVHRGALISAAHPLVVLPDPALAQELAELLQAEGSAARGHLLIDLGVAVSAAGQQGSHGVQLATIAAIAHRLLPKACDAGAPGLTCRQLQLGLKA</sequence>
<dbReference type="EMBL" id="JALJOQ010000069">
    <property type="protein sequence ID" value="KAK9802705.1"/>
    <property type="molecule type" value="Genomic_DNA"/>
</dbReference>
<dbReference type="Gene3D" id="4.10.1100.10">
    <property type="entry name" value="Transcription factor, SBP-box domain"/>
    <property type="match status" value="1"/>
</dbReference>
<evidence type="ECO:0000259" key="5">
    <source>
        <dbReference type="PROSITE" id="PS51141"/>
    </source>
</evidence>